<evidence type="ECO:0000313" key="8">
    <source>
        <dbReference type="Proteomes" id="UP000326939"/>
    </source>
</evidence>
<keyword evidence="4 5" id="KW-0472">Membrane</keyword>
<protein>
    <recommendedName>
        <fullName evidence="9">Zinc transporter</fullName>
    </recommendedName>
</protein>
<keyword evidence="6" id="KW-0732">Signal</keyword>
<feature type="transmembrane region" description="Helical" evidence="5">
    <location>
        <begin position="73"/>
        <end position="94"/>
    </location>
</feature>
<feature type="transmembrane region" description="Helical" evidence="5">
    <location>
        <begin position="193"/>
        <end position="213"/>
    </location>
</feature>
<feature type="transmembrane region" description="Helical" evidence="5">
    <location>
        <begin position="254"/>
        <end position="273"/>
    </location>
</feature>
<keyword evidence="2 5" id="KW-0812">Transmembrane</keyword>
<evidence type="ECO:0000256" key="4">
    <source>
        <dbReference type="ARBA" id="ARBA00023136"/>
    </source>
</evidence>
<sequence length="677" mass="72428">MSRSLVFLSLFLSLLLLTAGHSGHNDDDDDDGKKIDLRSKSLILVKIWCLVLIFIGTFIGGVSPYFLKWKEGFLVLGTQFASGVFLATALMHFLSDANETFEELTTKEYPFAFMLACAGYVLTMLADSIISHVYSKDVVSQVNGDDVELQGGVLQGKRSHSNISHSHFQMHNGTDGASAKPTLSTASSLGDSILLIFALCFHSVFEGIAIGVAETEADAWKALWTITLHKIFAAIAMGIALLRMIPDRPFVSCVAYAFAFAISSPIGVAIGIIIDAATQGAVADWIFAISMGLACGVFIYVSIKHLSTKGYFPQKPVLVDTPFYKFLALSLGVVGDLGGRIQALSQAGHSCPAGDAEGPTPGINSKSLVSVKIGCLLLIFVGTFIGGVSPYFLNWNEGFLVLGTQFASGVFLGTALMHFLVEANETFVGLCLTPKEYPFASMLACAGYLLTMLADSIISLVYSNYVVSQDNGDDVELQGGVRQGKRSPSNISRSHFQVESIHMHNGTDGASAKPTLSTASSFGDSILLVFALCFHSVFEGIAIGVEKTKTDAWNALWTISLHKIFAAIAMGIAVLRMIPDRPFVSCVAYAFPFAISSPIGVAIGIIIDATAQSSVADWISGISMGLACGVFIYVSIKHLSTKGYFPQKPVSVDTPFYKFLAVAMGIGVIAVLMKWND</sequence>
<proteinExistence type="predicted"/>
<feature type="transmembrane region" description="Helical" evidence="5">
    <location>
        <begin position="656"/>
        <end position="675"/>
    </location>
</feature>
<reference evidence="8" key="1">
    <citation type="journal article" date="2019" name="Gigascience">
        <title>De novo genome assembly of the endangered Acer yangbiense, a plant species with extremely small populations endemic to Yunnan Province, China.</title>
        <authorList>
            <person name="Yang J."/>
            <person name="Wariss H.M."/>
            <person name="Tao L."/>
            <person name="Zhang R."/>
            <person name="Yun Q."/>
            <person name="Hollingsworth P."/>
            <person name="Dao Z."/>
            <person name="Luo G."/>
            <person name="Guo H."/>
            <person name="Ma Y."/>
            <person name="Sun W."/>
        </authorList>
    </citation>
    <scope>NUCLEOTIDE SEQUENCE [LARGE SCALE GENOMIC DNA]</scope>
    <source>
        <strain evidence="8">cv. br00</strain>
    </source>
</reference>
<feature type="transmembrane region" description="Helical" evidence="5">
    <location>
        <begin position="285"/>
        <end position="303"/>
    </location>
</feature>
<feature type="chain" id="PRO_5024314462" description="Zinc transporter" evidence="6">
    <location>
        <begin position="21"/>
        <end position="677"/>
    </location>
</feature>
<feature type="transmembrane region" description="Helical" evidence="5">
    <location>
        <begin position="43"/>
        <end position="66"/>
    </location>
</feature>
<feature type="transmembrane region" description="Helical" evidence="5">
    <location>
        <begin position="373"/>
        <end position="393"/>
    </location>
</feature>
<keyword evidence="8" id="KW-1185">Reference proteome</keyword>
<evidence type="ECO:0000256" key="6">
    <source>
        <dbReference type="SAM" id="SignalP"/>
    </source>
</evidence>
<dbReference type="GO" id="GO:0016020">
    <property type="term" value="C:membrane"/>
    <property type="evidence" value="ECO:0007669"/>
    <property type="project" value="UniProtKB-SubCell"/>
</dbReference>
<feature type="transmembrane region" description="Helical" evidence="5">
    <location>
        <begin position="399"/>
        <end position="421"/>
    </location>
</feature>
<evidence type="ECO:0000313" key="7">
    <source>
        <dbReference type="EMBL" id="KAB5521210.1"/>
    </source>
</evidence>
<comment type="caution">
    <text evidence="7">The sequence shown here is derived from an EMBL/GenBank/DDBJ whole genome shotgun (WGS) entry which is preliminary data.</text>
</comment>
<gene>
    <name evidence="7" type="ORF">DKX38_025529</name>
</gene>
<evidence type="ECO:0000256" key="3">
    <source>
        <dbReference type="ARBA" id="ARBA00022989"/>
    </source>
</evidence>
<dbReference type="PANTHER" id="PTHR11040">
    <property type="entry name" value="ZINC/IRON TRANSPORTER"/>
    <property type="match status" value="1"/>
</dbReference>
<dbReference type="InterPro" id="IPR003689">
    <property type="entry name" value="ZIP"/>
</dbReference>
<feature type="transmembrane region" description="Helical" evidence="5">
    <location>
        <begin position="552"/>
        <end position="575"/>
    </location>
</feature>
<accession>A0A5N5JUM4</accession>
<name>A0A5N5JUM4_9ROSI</name>
<feature type="transmembrane region" description="Helical" evidence="5">
    <location>
        <begin position="442"/>
        <end position="462"/>
    </location>
</feature>
<evidence type="ECO:0000256" key="1">
    <source>
        <dbReference type="ARBA" id="ARBA00004141"/>
    </source>
</evidence>
<dbReference type="GO" id="GO:0005385">
    <property type="term" value="F:zinc ion transmembrane transporter activity"/>
    <property type="evidence" value="ECO:0007669"/>
    <property type="project" value="TreeGrafter"/>
</dbReference>
<dbReference type="PANTHER" id="PTHR11040:SF217">
    <property type="entry name" value="ZINC TRANSPORTER 11"/>
    <property type="match status" value="1"/>
</dbReference>
<feature type="transmembrane region" description="Helical" evidence="5">
    <location>
        <begin position="618"/>
        <end position="636"/>
    </location>
</feature>
<feature type="transmembrane region" description="Helical" evidence="5">
    <location>
        <begin position="526"/>
        <end position="545"/>
    </location>
</feature>
<evidence type="ECO:0000256" key="2">
    <source>
        <dbReference type="ARBA" id="ARBA00022692"/>
    </source>
</evidence>
<dbReference type="AlphaFoldDB" id="A0A5N5JUM4"/>
<feature type="transmembrane region" description="Helical" evidence="5">
    <location>
        <begin position="587"/>
        <end position="606"/>
    </location>
</feature>
<feature type="signal peptide" evidence="6">
    <location>
        <begin position="1"/>
        <end position="20"/>
    </location>
</feature>
<organism evidence="7 8">
    <name type="scientific">Salix brachista</name>
    <dbReference type="NCBI Taxonomy" id="2182728"/>
    <lineage>
        <taxon>Eukaryota</taxon>
        <taxon>Viridiplantae</taxon>
        <taxon>Streptophyta</taxon>
        <taxon>Embryophyta</taxon>
        <taxon>Tracheophyta</taxon>
        <taxon>Spermatophyta</taxon>
        <taxon>Magnoliopsida</taxon>
        <taxon>eudicotyledons</taxon>
        <taxon>Gunneridae</taxon>
        <taxon>Pentapetalae</taxon>
        <taxon>rosids</taxon>
        <taxon>fabids</taxon>
        <taxon>Malpighiales</taxon>
        <taxon>Salicaceae</taxon>
        <taxon>Saliceae</taxon>
        <taxon>Salix</taxon>
    </lineage>
</organism>
<feature type="transmembrane region" description="Helical" evidence="5">
    <location>
        <begin position="109"/>
        <end position="126"/>
    </location>
</feature>
<dbReference type="Pfam" id="PF02535">
    <property type="entry name" value="Zip"/>
    <property type="match status" value="2"/>
</dbReference>
<dbReference type="Proteomes" id="UP000326939">
    <property type="component" value="Chromosome 16"/>
</dbReference>
<evidence type="ECO:0008006" key="9">
    <source>
        <dbReference type="Google" id="ProtNLM"/>
    </source>
</evidence>
<dbReference type="EMBL" id="VDCV01000016">
    <property type="protein sequence ID" value="KAB5521210.1"/>
    <property type="molecule type" value="Genomic_DNA"/>
</dbReference>
<comment type="subcellular location">
    <subcellularLocation>
        <location evidence="1">Membrane</location>
        <topology evidence="1">Multi-pass membrane protein</topology>
    </subcellularLocation>
</comment>
<keyword evidence="3 5" id="KW-1133">Transmembrane helix</keyword>
<feature type="transmembrane region" description="Helical" evidence="5">
    <location>
        <begin position="219"/>
        <end position="242"/>
    </location>
</feature>
<evidence type="ECO:0000256" key="5">
    <source>
        <dbReference type="SAM" id="Phobius"/>
    </source>
</evidence>